<dbReference type="InterPro" id="IPR036188">
    <property type="entry name" value="FAD/NAD-bd_sf"/>
</dbReference>
<evidence type="ECO:0000313" key="4">
    <source>
        <dbReference type="EMBL" id="THG37440.1"/>
    </source>
</evidence>
<dbReference type="Proteomes" id="UP000308038">
    <property type="component" value="Unassembled WGS sequence"/>
</dbReference>
<dbReference type="InterPro" id="IPR006076">
    <property type="entry name" value="FAD-dep_OxRdtase"/>
</dbReference>
<gene>
    <name evidence="4" type="ORF">E5988_15875</name>
</gene>
<dbReference type="SUPFAM" id="SSF51905">
    <property type="entry name" value="FAD/NAD(P)-binding domain"/>
    <property type="match status" value="1"/>
</dbReference>
<keyword evidence="1" id="KW-0560">Oxidoreductase</keyword>
<dbReference type="PANTHER" id="PTHR13847">
    <property type="entry name" value="SARCOSINE DEHYDROGENASE-RELATED"/>
    <property type="match status" value="1"/>
</dbReference>
<dbReference type="Gene3D" id="3.50.50.60">
    <property type="entry name" value="FAD/NAD(P)-binding domain"/>
    <property type="match status" value="1"/>
</dbReference>
<accession>A0ABY2QDC7</accession>
<organism evidence="4 5">
    <name type="scientific">Sphingomonas olei</name>
    <dbReference type="NCBI Taxonomy" id="1886787"/>
    <lineage>
        <taxon>Bacteria</taxon>
        <taxon>Pseudomonadati</taxon>
        <taxon>Pseudomonadota</taxon>
        <taxon>Alphaproteobacteria</taxon>
        <taxon>Sphingomonadales</taxon>
        <taxon>Sphingomonadaceae</taxon>
        <taxon>Sphingomonas</taxon>
    </lineage>
</organism>
<protein>
    <submittedName>
        <fullName evidence="4">FAD-dependent oxidoreductase</fullName>
    </submittedName>
</protein>
<dbReference type="EMBL" id="SSTI01000017">
    <property type="protein sequence ID" value="THG37440.1"/>
    <property type="molecule type" value="Genomic_DNA"/>
</dbReference>
<sequence length="457" mass="49924">MPNDFWLGTSGDDLTPRAPLKGDINVDIAILGGGFSGLWTAYHLLKRDPSLEIAIVERSICGYGASGRNGGWCSPRFPVDPGALIRRFGPAMARNTILAQQAVVKEIGATLLEEGIDAHFRETGLLSLARSEGQMAGLRRTLATYQSLGLDRGNRLIDAAEAHERVHATQLFGALETAAGANVHPGRLVRGLARLVERMGAVIYEDTTALSVNAAPQSGITTTRGTVVARRAVVTAAEAYLAQVPGYRRTLLPMSSMIVLTEPLSDAQWQAVGWAGGESLSSQVHTKNYLTRTADGRILFGSRGARYLFGSALSESAITDEATFKSMRRNVHEWWPQLGEVAFTHQWGGFLGVPRDWLPTVHFDQSTRIASLHGYTGRGVSTSALAARLLAGLIGGWSTGLEELPFHRRRTPKWEIEPFRWVGVRYVQNAFERIDAAERDERRPPLDTPLAEYLGDQ</sequence>
<name>A0ABY2QDC7_9SPHN</name>
<dbReference type="Pfam" id="PF01266">
    <property type="entry name" value="DAO"/>
    <property type="match status" value="1"/>
</dbReference>
<proteinExistence type="predicted"/>
<evidence type="ECO:0000313" key="5">
    <source>
        <dbReference type="Proteomes" id="UP000308038"/>
    </source>
</evidence>
<dbReference type="PANTHER" id="PTHR13847:SF285">
    <property type="entry name" value="FAD DEPENDENT OXIDOREDUCTASE DOMAIN-CONTAINING PROTEIN"/>
    <property type="match status" value="1"/>
</dbReference>
<evidence type="ECO:0000256" key="1">
    <source>
        <dbReference type="ARBA" id="ARBA00023002"/>
    </source>
</evidence>
<feature type="domain" description="FAD dependent oxidoreductase" evidence="3">
    <location>
        <begin position="27"/>
        <end position="392"/>
    </location>
</feature>
<feature type="region of interest" description="Disordered" evidence="2">
    <location>
        <begin position="438"/>
        <end position="457"/>
    </location>
</feature>
<evidence type="ECO:0000259" key="3">
    <source>
        <dbReference type="Pfam" id="PF01266"/>
    </source>
</evidence>
<reference evidence="4 5" key="1">
    <citation type="submission" date="2019-04" db="EMBL/GenBank/DDBJ databases">
        <title>Microbes associate with the intestines of laboratory mice.</title>
        <authorList>
            <person name="Navarre W."/>
            <person name="Wong E."/>
            <person name="Huang K.C."/>
            <person name="Tropini C."/>
            <person name="Ng K."/>
            <person name="Yu B."/>
        </authorList>
    </citation>
    <scope>NUCLEOTIDE SEQUENCE [LARGE SCALE GENOMIC DNA]</scope>
    <source>
        <strain evidence="4 5">NM83_B4-11</strain>
    </source>
</reference>
<dbReference type="Gene3D" id="3.30.9.10">
    <property type="entry name" value="D-Amino Acid Oxidase, subunit A, domain 2"/>
    <property type="match status" value="1"/>
</dbReference>
<keyword evidence="5" id="KW-1185">Reference proteome</keyword>
<evidence type="ECO:0000256" key="2">
    <source>
        <dbReference type="SAM" id="MobiDB-lite"/>
    </source>
</evidence>
<comment type="caution">
    <text evidence="4">The sequence shown here is derived from an EMBL/GenBank/DDBJ whole genome shotgun (WGS) entry which is preliminary data.</text>
</comment>